<dbReference type="Pfam" id="PF01758">
    <property type="entry name" value="SBF"/>
    <property type="match status" value="1"/>
</dbReference>
<evidence type="ECO:0000256" key="3">
    <source>
        <dbReference type="ARBA" id="ARBA00022692"/>
    </source>
</evidence>
<dbReference type="PANTHER" id="PTHR10361:SF28">
    <property type="entry name" value="P3 PROTEIN-RELATED"/>
    <property type="match status" value="1"/>
</dbReference>
<comment type="similarity">
    <text evidence="2">Belongs to the bile acid:sodium symporter (BASS) (TC 2.A.28) family.</text>
</comment>
<gene>
    <name evidence="8" type="ORF">HNY73_021386</name>
</gene>
<feature type="transmembrane region" description="Helical" evidence="7">
    <location>
        <begin position="325"/>
        <end position="344"/>
    </location>
</feature>
<keyword evidence="4" id="KW-0769">Symport</keyword>
<dbReference type="Gene3D" id="1.20.1530.20">
    <property type="match status" value="1"/>
</dbReference>
<dbReference type="InterPro" id="IPR004710">
    <property type="entry name" value="Bilac:Na_transpt"/>
</dbReference>
<feature type="transmembrane region" description="Helical" evidence="7">
    <location>
        <begin position="225"/>
        <end position="248"/>
    </location>
</feature>
<reference evidence="8" key="1">
    <citation type="journal article" date="2020" name="bioRxiv">
        <title>Chromosome-level reference genome of the European wasp spider Argiope bruennichi: a resource for studies on range expansion and evolutionary adaptation.</title>
        <authorList>
            <person name="Sheffer M.M."/>
            <person name="Hoppe A."/>
            <person name="Krehenwinkel H."/>
            <person name="Uhl G."/>
            <person name="Kuss A.W."/>
            <person name="Jensen L."/>
            <person name="Jensen C."/>
            <person name="Gillespie R.G."/>
            <person name="Hoff K.J."/>
            <person name="Prost S."/>
        </authorList>
    </citation>
    <scope>NUCLEOTIDE SEQUENCE</scope>
</reference>
<evidence type="ECO:0000256" key="2">
    <source>
        <dbReference type="ARBA" id="ARBA00006528"/>
    </source>
</evidence>
<feature type="transmembrane region" description="Helical" evidence="7">
    <location>
        <begin position="255"/>
        <end position="275"/>
    </location>
</feature>
<feature type="transmembrane region" description="Helical" evidence="7">
    <location>
        <begin position="70"/>
        <end position="89"/>
    </location>
</feature>
<dbReference type="PANTHER" id="PTHR10361">
    <property type="entry name" value="SODIUM-BILE ACID COTRANSPORTER"/>
    <property type="match status" value="1"/>
</dbReference>
<feature type="transmembrane region" description="Helical" evidence="7">
    <location>
        <begin position="163"/>
        <end position="185"/>
    </location>
</feature>
<feature type="transmembrane region" description="Helical" evidence="7">
    <location>
        <begin position="295"/>
        <end position="313"/>
    </location>
</feature>
<dbReference type="InterPro" id="IPR038770">
    <property type="entry name" value="Na+/solute_symporter_sf"/>
</dbReference>
<dbReference type="AlphaFoldDB" id="A0A8T0DZQ0"/>
<reference evidence="8" key="2">
    <citation type="submission" date="2020-06" db="EMBL/GenBank/DDBJ databases">
        <authorList>
            <person name="Sheffer M."/>
        </authorList>
    </citation>
    <scope>NUCLEOTIDE SEQUENCE</scope>
</reference>
<keyword evidence="6 7" id="KW-0472">Membrane</keyword>
<evidence type="ECO:0000313" key="8">
    <source>
        <dbReference type="EMBL" id="KAF8763181.1"/>
    </source>
</evidence>
<evidence type="ECO:0000256" key="5">
    <source>
        <dbReference type="ARBA" id="ARBA00022989"/>
    </source>
</evidence>
<comment type="caution">
    <text evidence="8">The sequence shown here is derived from an EMBL/GenBank/DDBJ whole genome shotgun (WGS) entry which is preliminary data.</text>
</comment>
<feature type="transmembrane region" description="Helical" evidence="7">
    <location>
        <begin position="421"/>
        <end position="441"/>
    </location>
</feature>
<comment type="subcellular location">
    <subcellularLocation>
        <location evidence="1">Membrane</location>
        <topology evidence="1">Multi-pass membrane protein</topology>
    </subcellularLocation>
</comment>
<evidence type="ECO:0000256" key="7">
    <source>
        <dbReference type="SAM" id="Phobius"/>
    </source>
</evidence>
<proteinExistence type="inferred from homology"/>
<evidence type="ECO:0000256" key="4">
    <source>
        <dbReference type="ARBA" id="ARBA00022847"/>
    </source>
</evidence>
<evidence type="ECO:0000313" key="9">
    <source>
        <dbReference type="Proteomes" id="UP000807504"/>
    </source>
</evidence>
<keyword evidence="5 7" id="KW-1133">Transmembrane helix</keyword>
<evidence type="ECO:0000256" key="6">
    <source>
        <dbReference type="ARBA" id="ARBA00023136"/>
    </source>
</evidence>
<dbReference type="GO" id="GO:0016020">
    <property type="term" value="C:membrane"/>
    <property type="evidence" value="ECO:0007669"/>
    <property type="project" value="UniProtKB-SubCell"/>
</dbReference>
<accession>A0A8T0DZQ0</accession>
<protein>
    <submittedName>
        <fullName evidence="8">Ileal sodium/bile acid cotransporter like protein</fullName>
    </submittedName>
</protein>
<name>A0A8T0DZQ0_ARGBR</name>
<keyword evidence="3 7" id="KW-0812">Transmembrane</keyword>
<keyword evidence="9" id="KW-1185">Reference proteome</keyword>
<dbReference type="InterPro" id="IPR002657">
    <property type="entry name" value="BilAc:Na_symport/Acr3"/>
</dbReference>
<dbReference type="EMBL" id="JABXBU010002231">
    <property type="protein sequence ID" value="KAF8763181.1"/>
    <property type="molecule type" value="Genomic_DNA"/>
</dbReference>
<feature type="transmembrane region" description="Helical" evidence="7">
    <location>
        <begin position="356"/>
        <end position="376"/>
    </location>
</feature>
<keyword evidence="4" id="KW-0813">Transport</keyword>
<dbReference type="GO" id="GO:0008508">
    <property type="term" value="F:bile acid:sodium symporter activity"/>
    <property type="evidence" value="ECO:0007669"/>
    <property type="project" value="TreeGrafter"/>
</dbReference>
<sequence length="520" mass="57592">MFSGLLDYMYIETNSSETNQTINLDEIDSLDSYYSASEFNLNMTNRTIIKSKNITDQDLWKEDMKFAVDFLLLLLLILIMLAMGCEITMQQVHNFKGISGQRFALIKSEKSLNLEKMEFSNITAKLAVERIAVVEKNSSEEMINDTIKYLDESLRLNDEMKPVINILLLVCLVLIMCSMGCEVSIGELWHHIRRPIGLTIGIVSQFGIKPVAAFAVLLASGVEGLHATGVLIISCCPGGVLSNTFTYFSDGDLPLSVAMTTASTIMAMGMLPANIWLYGRYFESVNLVIPYQKMAFSLCIVTSPIAVGMLMKWKLPRVAKWTTKIGTYTGLLLMFASVIIEIVIFPNMFTGVPLKLYAIILALPGIGLGLGYVIAAIMKQKVPVCKTIAIECGVQNFPLALTIIALSFPMEMQGDIVLLPWLYGFAMIVGCSILCGIYQLYKRYQKRKEINGKNVNGLKEGLDEPEKEDLMQSNGKHLPMKLCTVKLTEPEKEGLMKSNGVSVQIKPGAIKQNGVHKAPV</sequence>
<feature type="transmembrane region" description="Helical" evidence="7">
    <location>
        <begin position="197"/>
        <end position="219"/>
    </location>
</feature>
<organism evidence="8 9">
    <name type="scientific">Argiope bruennichi</name>
    <name type="common">Wasp spider</name>
    <name type="synonym">Aranea bruennichi</name>
    <dbReference type="NCBI Taxonomy" id="94029"/>
    <lineage>
        <taxon>Eukaryota</taxon>
        <taxon>Metazoa</taxon>
        <taxon>Ecdysozoa</taxon>
        <taxon>Arthropoda</taxon>
        <taxon>Chelicerata</taxon>
        <taxon>Arachnida</taxon>
        <taxon>Araneae</taxon>
        <taxon>Araneomorphae</taxon>
        <taxon>Entelegynae</taxon>
        <taxon>Araneoidea</taxon>
        <taxon>Araneidae</taxon>
        <taxon>Argiope</taxon>
    </lineage>
</organism>
<evidence type="ECO:0000256" key="1">
    <source>
        <dbReference type="ARBA" id="ARBA00004141"/>
    </source>
</evidence>
<dbReference type="Proteomes" id="UP000807504">
    <property type="component" value="Unassembled WGS sequence"/>
</dbReference>